<sequence>MIQKVIELGPGFSDLYELMTLIRTNRHRLRHIFRIESEIADHIAVSFAAAFDPAPPSSFQPVYLCREGIRVKPGETNQRIAAMEACAQELNRPIIVLRTKPSTAYADPQQYYMHLIALLRSGRYLPEPHNFW</sequence>
<dbReference type="InterPro" id="IPR055571">
    <property type="entry name" value="DUF7147"/>
</dbReference>
<comment type="caution">
    <text evidence="2">The sequence shown here is derived from an EMBL/GenBank/DDBJ whole genome shotgun (WGS) entry which is preliminary data.</text>
</comment>
<keyword evidence="3" id="KW-1185">Reference proteome</keyword>
<reference evidence="2" key="2">
    <citation type="submission" date="2020-09" db="EMBL/GenBank/DDBJ databases">
        <authorList>
            <person name="Sun Q."/>
            <person name="Ohkuma M."/>
        </authorList>
    </citation>
    <scope>NUCLEOTIDE SEQUENCE</scope>
    <source>
        <strain evidence="2">JCM 14719</strain>
    </source>
</reference>
<dbReference type="Pfam" id="PF23648">
    <property type="entry name" value="DUF7147"/>
    <property type="match status" value="1"/>
</dbReference>
<name>A0A8J3BEH7_9BACI</name>
<proteinExistence type="predicted"/>
<organism evidence="2 3">
    <name type="scientific">Calditerricola satsumensis</name>
    <dbReference type="NCBI Taxonomy" id="373054"/>
    <lineage>
        <taxon>Bacteria</taxon>
        <taxon>Bacillati</taxon>
        <taxon>Bacillota</taxon>
        <taxon>Bacilli</taxon>
        <taxon>Bacillales</taxon>
        <taxon>Bacillaceae</taxon>
        <taxon>Calditerricola</taxon>
    </lineage>
</organism>
<dbReference type="Proteomes" id="UP000637720">
    <property type="component" value="Unassembled WGS sequence"/>
</dbReference>
<dbReference type="AlphaFoldDB" id="A0A8J3BEH7"/>
<evidence type="ECO:0000313" key="3">
    <source>
        <dbReference type="Proteomes" id="UP000637720"/>
    </source>
</evidence>
<reference evidence="2" key="1">
    <citation type="journal article" date="2014" name="Int. J. Syst. Evol. Microbiol.">
        <title>Complete genome sequence of Corynebacterium casei LMG S-19264T (=DSM 44701T), isolated from a smear-ripened cheese.</title>
        <authorList>
            <consortium name="US DOE Joint Genome Institute (JGI-PGF)"/>
            <person name="Walter F."/>
            <person name="Albersmeier A."/>
            <person name="Kalinowski J."/>
            <person name="Ruckert C."/>
        </authorList>
    </citation>
    <scope>NUCLEOTIDE SEQUENCE</scope>
    <source>
        <strain evidence="2">JCM 14719</strain>
    </source>
</reference>
<dbReference type="RefSeq" id="WP_054672162.1">
    <property type="nucleotide sequence ID" value="NZ_BMOF01000042.1"/>
</dbReference>
<evidence type="ECO:0000259" key="1">
    <source>
        <dbReference type="Pfam" id="PF23648"/>
    </source>
</evidence>
<dbReference type="EMBL" id="BMOF01000042">
    <property type="protein sequence ID" value="GGK04701.1"/>
    <property type="molecule type" value="Genomic_DNA"/>
</dbReference>
<protein>
    <recommendedName>
        <fullName evidence="1">DUF7147 domain-containing protein</fullName>
    </recommendedName>
</protein>
<evidence type="ECO:0000313" key="2">
    <source>
        <dbReference type="EMBL" id="GGK04701.1"/>
    </source>
</evidence>
<accession>A0A8J3BEH7</accession>
<gene>
    <name evidence="2" type="ORF">GCM10007043_18390</name>
</gene>
<feature type="domain" description="DUF7147" evidence="1">
    <location>
        <begin position="1"/>
        <end position="125"/>
    </location>
</feature>